<keyword evidence="3" id="KW-0472">Membrane</keyword>
<sequence>MAKIDRIGVVVLSALIVFSWVPIYQCAKKPVGAARKEDIPYIKCQVCEKLARQLYQQVQDKQAQISPKKLVEHESEGQCNSKCKTIERACQEVMGYSDTDVAEYLYNKKPQIEPLTDLLCNKLSKACTTKPPPVPKDRTPGEPFVQKSSKEAEMEKIMKSMEGMPGAPGMKMYSREDLMNNMGNFGNEDAEEEDDDDEADFPSKLGNVLKERERAKSESDWKQIITKKVVDTGEALKKHANKVTDRIQKWWKGKKASLKRKNSKSSKPEL</sequence>
<dbReference type="Proteomes" id="UP000823749">
    <property type="component" value="Chromosome 3"/>
</dbReference>
<evidence type="ECO:0000256" key="2">
    <source>
        <dbReference type="SAM" id="MobiDB-lite"/>
    </source>
</evidence>
<keyword evidence="3" id="KW-0812">Transmembrane</keyword>
<dbReference type="PROSITE" id="PS50015">
    <property type="entry name" value="SAP_B"/>
    <property type="match status" value="1"/>
</dbReference>
<feature type="domain" description="Saposin B-type" evidence="4">
    <location>
        <begin position="40"/>
        <end position="131"/>
    </location>
</feature>
<dbReference type="EMBL" id="JACTNZ010000003">
    <property type="protein sequence ID" value="KAG5559237.1"/>
    <property type="molecule type" value="Genomic_DNA"/>
</dbReference>
<keyword evidence="1" id="KW-1015">Disulfide bond</keyword>
<keyword evidence="3" id="KW-1133">Transmembrane helix</keyword>
<evidence type="ECO:0000256" key="1">
    <source>
        <dbReference type="ARBA" id="ARBA00023157"/>
    </source>
</evidence>
<dbReference type="PANTHER" id="PTHR36058">
    <property type="entry name" value="NUCLEOPHOSMIN"/>
    <property type="match status" value="1"/>
</dbReference>
<comment type="caution">
    <text evidence="5">The sequence shown here is derived from an EMBL/GenBank/DDBJ whole genome shotgun (WGS) entry which is preliminary data.</text>
</comment>
<feature type="compositionally biased region" description="Acidic residues" evidence="2">
    <location>
        <begin position="188"/>
        <end position="200"/>
    </location>
</feature>
<feature type="transmembrane region" description="Helical" evidence="3">
    <location>
        <begin position="7"/>
        <end position="24"/>
    </location>
</feature>
<evidence type="ECO:0000313" key="5">
    <source>
        <dbReference type="EMBL" id="KAG5559237.1"/>
    </source>
</evidence>
<reference evidence="5" key="1">
    <citation type="submission" date="2020-08" db="EMBL/GenBank/DDBJ databases">
        <title>Plant Genome Project.</title>
        <authorList>
            <person name="Zhang R.-G."/>
        </authorList>
    </citation>
    <scope>NUCLEOTIDE SEQUENCE</scope>
    <source>
        <strain evidence="5">WSP0</strain>
        <tissue evidence="5">Leaf</tissue>
    </source>
</reference>
<proteinExistence type="predicted"/>
<dbReference type="AlphaFoldDB" id="A0AAV6L2K8"/>
<evidence type="ECO:0000259" key="4">
    <source>
        <dbReference type="PROSITE" id="PS50015"/>
    </source>
</evidence>
<feature type="region of interest" description="Disordered" evidence="2">
    <location>
        <begin position="130"/>
        <end position="150"/>
    </location>
</feature>
<keyword evidence="6" id="KW-1185">Reference proteome</keyword>
<accession>A0AAV6L2K8</accession>
<dbReference type="PANTHER" id="PTHR36058:SF1">
    <property type="entry name" value="NUCLEOPHOSMIN"/>
    <property type="match status" value="1"/>
</dbReference>
<gene>
    <name evidence="5" type="ORF">RHGRI_008961</name>
</gene>
<feature type="region of interest" description="Disordered" evidence="2">
    <location>
        <begin position="183"/>
        <end position="219"/>
    </location>
</feature>
<name>A0AAV6L2K8_9ERIC</name>
<dbReference type="InterPro" id="IPR008139">
    <property type="entry name" value="SaposinB_dom"/>
</dbReference>
<evidence type="ECO:0000313" key="6">
    <source>
        <dbReference type="Proteomes" id="UP000823749"/>
    </source>
</evidence>
<feature type="compositionally biased region" description="Basic and acidic residues" evidence="2">
    <location>
        <begin position="209"/>
        <end position="219"/>
    </location>
</feature>
<organism evidence="5 6">
    <name type="scientific">Rhododendron griersonianum</name>
    <dbReference type="NCBI Taxonomy" id="479676"/>
    <lineage>
        <taxon>Eukaryota</taxon>
        <taxon>Viridiplantae</taxon>
        <taxon>Streptophyta</taxon>
        <taxon>Embryophyta</taxon>
        <taxon>Tracheophyta</taxon>
        <taxon>Spermatophyta</taxon>
        <taxon>Magnoliopsida</taxon>
        <taxon>eudicotyledons</taxon>
        <taxon>Gunneridae</taxon>
        <taxon>Pentapetalae</taxon>
        <taxon>asterids</taxon>
        <taxon>Ericales</taxon>
        <taxon>Ericaceae</taxon>
        <taxon>Ericoideae</taxon>
        <taxon>Rhodoreae</taxon>
        <taxon>Rhododendron</taxon>
    </lineage>
</organism>
<evidence type="ECO:0000256" key="3">
    <source>
        <dbReference type="SAM" id="Phobius"/>
    </source>
</evidence>
<protein>
    <recommendedName>
        <fullName evidence="4">Saposin B-type domain-containing protein</fullName>
    </recommendedName>
</protein>